<keyword evidence="1" id="KW-1185">Reference proteome</keyword>
<reference evidence="2" key="1">
    <citation type="submission" date="2025-08" db="UniProtKB">
        <authorList>
            <consortium name="RefSeq"/>
        </authorList>
    </citation>
    <scope>IDENTIFICATION</scope>
</reference>
<evidence type="ECO:0000313" key="2">
    <source>
        <dbReference type="RefSeq" id="XP_073920598.1"/>
    </source>
</evidence>
<dbReference type="RefSeq" id="XP_073920598.1">
    <property type="nucleotide sequence ID" value="XM_074064497.1"/>
</dbReference>
<sequence length="495" mass="55604">MGETSRRVTLKEQSEEGRVVAVACRVEISRSVLVLTVTMSHGRRLPQGSCLSGELFRFVVNRVVLWEITRFPAYCLIMDYTVSMFLNTLTPKFYVALTGTSSLISGLILIFEWWYFRKYGTSFIEQVSVSHLRPLLGGVDNNSSNNSNSSNGDSDSNRQSVSECKVWRNPLNLFRGAEYNRYTWVTGREPLTYYDMNLSAQDHQTFFTCDSDHLRPADAIMQKAWRERNPQARISAAHEALEINEIRSRVEVPLIASSTIWEIKLLPKCATAYILLAEEEATTIAEAEKLFKQALKAGDGCYRRSQQLQHHGSQYEAQHRRDTNVLVYIKRRLAMCARRLGRTREAVKMMRDLMKEFPLLSMFNIHENLLEALLELQAYADVQAVLAKYDGWPGTCNPHGITDISLPKSATICYTAALLKARAVSDKSPVPTATSFLPTQRLQLGRAGPGLSQLPLWCLPAKHSSGVSPGCEILSRGCISAGAEHSRDECSRGHS</sequence>
<protein>
    <submittedName>
        <fullName evidence="2">Suppressor of tumorigenicity 7 protein isoform X9</fullName>
    </submittedName>
</protein>
<evidence type="ECO:0000313" key="1">
    <source>
        <dbReference type="Proteomes" id="UP001732720"/>
    </source>
</evidence>
<name>A0AC58LTW8_CASCN</name>
<gene>
    <name evidence="2" type="primary">St7</name>
</gene>
<accession>A0AC58LTW8</accession>
<organism evidence="1 2">
    <name type="scientific">Castor canadensis</name>
    <name type="common">American beaver</name>
    <dbReference type="NCBI Taxonomy" id="51338"/>
    <lineage>
        <taxon>Eukaryota</taxon>
        <taxon>Metazoa</taxon>
        <taxon>Chordata</taxon>
        <taxon>Craniata</taxon>
        <taxon>Vertebrata</taxon>
        <taxon>Euteleostomi</taxon>
        <taxon>Mammalia</taxon>
        <taxon>Eutheria</taxon>
        <taxon>Euarchontoglires</taxon>
        <taxon>Glires</taxon>
        <taxon>Rodentia</taxon>
        <taxon>Castorimorpha</taxon>
        <taxon>Castoridae</taxon>
        <taxon>Castor</taxon>
    </lineage>
</organism>
<proteinExistence type="predicted"/>
<dbReference type="Proteomes" id="UP001732720">
    <property type="component" value="Chromosome 2"/>
</dbReference>